<dbReference type="OrthoDB" id="2503993at2759"/>
<proteinExistence type="predicted"/>
<sequence>MLHFIYSLRFQLFLDYLLLLILFPSVNSTSFSSPDQVIAVGDFHGISRSPPFTFQDSSSSKAVSIGRGTAVNLNLETQPNGIINDACILQYNGTTWNVVAGFFSKIGDVAVGNIYASTAQGNYTTFLSGLNGPVNSVYCDQVNSAVWFAGNFSSPNYVYSSELNTLNLWTGGLIGFNFTTNAYIKSSWKGLNGSGFALSPSIDNSTLWVGGNFNQTSDAREDVVSYAQPVNLAAMTIVGGNNFLFPEYANPTNAICLNANSTYSTPWLLRDLLPGYFRIDFAYKLTPSLLRLKNTQYSGRGTTSIRVERASDKSAIQLAYLDPNSNLKQYCTYQCPLANNTDWQEFELQLDEDISGLIINIVSWNGMGGGLDGVQLYQRDATVFGNPQLNFPPCADQSLSPKVSTVGQWTLLTLDGTTTSFIKSNANVNQINSGTYFPIVTAYPYLSSDGFYDVFLEVPSCNIANDCGLRTNIIVTVSPTRSQKFRFSVNQNVNVDTSVFVYSGYFPGFNSNFRPSVSLSFPNAVSSSNDTELTIIFQNLRFVRKRSFSDLNGVFSLSLNRSLSNLDGPSYGALEQPLPNGSFVTTISSSPNGTFFGGHIPARSNNLVYYTNNTLSYVPNGGLDDLVMSSAYYNGSLYVGGSFKGTFDKSISSPGFIKLSAPASGNSPMKFSKLPSVYGQLNTLSQYLPIPSSIIAGGYFSLSSKETDLSELNVALFDTSSDSWVYPPLLGGGISAAYSTVLGTILAGPFTSVANLQANGVVRMSDVDVLESVGEYGSSLTPSNQGILRVNSVIYQSISQSNSITVFGGNFSAPGGYKNVAYLNGDAITGISSDIQSEVLCLASAATLLFFGGVTNSNSKIFNGFSIYDMSSKKFQKKPQLLVSNNPNTTTQVNSIAVNPGTSTVFIGGNFDMAGDIDCSGVCTYDINLMRFSPLSSQSVNGVVNSLLVSNNKLLMGGQFVNGSVVSSMLIYNLATNMFQPFTGQGNLSKRQNSSPAEFPGPITQIMQFNSSLLFMLGQSNNTDSPFIYSYNNTAGLNRLPPLPSGSKVNNIALLPPSFVPDNTDGYVLSALGQLDFGSGQSASSAILVNGVWIPQVYTVKSDGSPGSLNGMTPMLAPVNVLVRSRMPLILVILIAFAISFFIVFLIVLAGILYIYYKNKRESSYLNSATNEIGVSSQTAPLLGSSASKSASAANEKQSDLESSEVKEKSHSSGALFSSNYPLKSTDSLKQDSKLQNYTSVSQAAVGAALVGGLNSSSRRKQSTIRTTSSQEDDAYNQLYPTKKYLESSNYPEHFLYNSAAGTSPQLTKSPISFFGQDTNSGTKTALYNSGDADLLQSRAPQVVDKGRNFTQPTSSLHQMPQPHNFVQPSSIDISQDLSSSKTASIPIRDALKIYPVYYAKFTFNSREEGELGFNAGDRVFVIDKSDEIWWMGIVDRGPDLPLEQGLFPATYIDLKPPSPSQYDI</sequence>
<dbReference type="CDD" id="cd00174">
    <property type="entry name" value="SH3"/>
    <property type="match status" value="1"/>
</dbReference>
<dbReference type="InterPro" id="IPR015915">
    <property type="entry name" value="Kelch-typ_b-propeller"/>
</dbReference>
<feature type="transmembrane region" description="Helical" evidence="4">
    <location>
        <begin position="1129"/>
        <end position="1157"/>
    </location>
</feature>
<dbReference type="Gene3D" id="2.120.10.80">
    <property type="entry name" value="Kelch-type beta propeller"/>
    <property type="match status" value="1"/>
</dbReference>
<dbReference type="InterPro" id="IPR048266">
    <property type="entry name" value="Rax2-like_second"/>
</dbReference>
<evidence type="ECO:0000256" key="5">
    <source>
        <dbReference type="SAM" id="SignalP"/>
    </source>
</evidence>
<dbReference type="SUPFAM" id="SSF50965">
    <property type="entry name" value="Galactose oxidase, central domain"/>
    <property type="match status" value="2"/>
</dbReference>
<reference evidence="7 8" key="1">
    <citation type="journal article" date="2018" name="MBio">
        <title>Comparative Genomics Reveals the Core Gene Toolbox for the Fungus-Insect Symbiosis.</title>
        <authorList>
            <person name="Wang Y."/>
            <person name="Stata M."/>
            <person name="Wang W."/>
            <person name="Stajich J.E."/>
            <person name="White M.M."/>
            <person name="Moncalvo J.M."/>
        </authorList>
    </citation>
    <scope>NUCLEOTIDE SEQUENCE [LARGE SCALE GENOMIC DNA]</scope>
    <source>
        <strain evidence="7 8">SC-DP-2</strain>
    </source>
</reference>
<accession>A0A2T9XXL3</accession>
<dbReference type="Gene3D" id="2.30.30.40">
    <property type="entry name" value="SH3 Domains"/>
    <property type="match status" value="1"/>
</dbReference>
<dbReference type="PROSITE" id="PS50002">
    <property type="entry name" value="SH3"/>
    <property type="match status" value="1"/>
</dbReference>
<dbReference type="Proteomes" id="UP000245609">
    <property type="component" value="Unassembled WGS sequence"/>
</dbReference>
<feature type="domain" description="SH3" evidence="6">
    <location>
        <begin position="1393"/>
        <end position="1458"/>
    </location>
</feature>
<keyword evidence="4" id="KW-0812">Transmembrane</keyword>
<evidence type="ECO:0000256" key="1">
    <source>
        <dbReference type="ARBA" id="ARBA00022443"/>
    </source>
</evidence>
<protein>
    <recommendedName>
        <fullName evidence="6">SH3 domain-containing protein</fullName>
    </recommendedName>
</protein>
<comment type="caution">
    <text evidence="7">The sequence shown here is derived from an EMBL/GenBank/DDBJ whole genome shotgun (WGS) entry which is preliminary data.</text>
</comment>
<feature type="region of interest" description="Disordered" evidence="3">
    <location>
        <begin position="1193"/>
        <end position="1213"/>
    </location>
</feature>
<dbReference type="Pfam" id="PF12768">
    <property type="entry name" value="Rax2"/>
    <property type="match status" value="1"/>
</dbReference>
<dbReference type="InterPro" id="IPR001452">
    <property type="entry name" value="SH3_domain"/>
</dbReference>
<keyword evidence="4" id="KW-1133">Transmembrane helix</keyword>
<dbReference type="InterPro" id="IPR036028">
    <property type="entry name" value="SH3-like_dom_sf"/>
</dbReference>
<gene>
    <name evidence="7" type="ORF">BB560_007262</name>
</gene>
<dbReference type="GO" id="GO:1902929">
    <property type="term" value="C:plasma membrane of growing cell tip"/>
    <property type="evidence" value="ECO:0007669"/>
    <property type="project" value="TreeGrafter"/>
</dbReference>
<evidence type="ECO:0000256" key="4">
    <source>
        <dbReference type="SAM" id="Phobius"/>
    </source>
</evidence>
<name>A0A2T9XXL3_9FUNG</name>
<dbReference type="PANTHER" id="PTHR31778">
    <property type="entry name" value="BUD SITE SELECTION PROTEIN RAX2"/>
    <property type="match status" value="1"/>
</dbReference>
<dbReference type="InterPro" id="IPR024982">
    <property type="entry name" value="Rax2-like_C"/>
</dbReference>
<organism evidence="7 8">
    <name type="scientific">Smittium megazygosporum</name>
    <dbReference type="NCBI Taxonomy" id="133381"/>
    <lineage>
        <taxon>Eukaryota</taxon>
        <taxon>Fungi</taxon>
        <taxon>Fungi incertae sedis</taxon>
        <taxon>Zoopagomycota</taxon>
        <taxon>Kickxellomycotina</taxon>
        <taxon>Harpellomycetes</taxon>
        <taxon>Harpellales</taxon>
        <taxon>Legeriomycetaceae</taxon>
        <taxon>Smittium</taxon>
    </lineage>
</organism>
<evidence type="ECO:0000256" key="3">
    <source>
        <dbReference type="SAM" id="MobiDB-lite"/>
    </source>
</evidence>
<dbReference type="SUPFAM" id="SSF50044">
    <property type="entry name" value="SH3-domain"/>
    <property type="match status" value="1"/>
</dbReference>
<feature type="chain" id="PRO_5015520049" description="SH3 domain-containing protein" evidence="5">
    <location>
        <begin position="29"/>
        <end position="1465"/>
    </location>
</feature>
<dbReference type="InterPro" id="IPR048265">
    <property type="entry name" value="Rax2-like_third"/>
</dbReference>
<evidence type="ECO:0000259" key="6">
    <source>
        <dbReference type="PROSITE" id="PS50002"/>
    </source>
</evidence>
<keyword evidence="8" id="KW-1185">Reference proteome</keyword>
<dbReference type="PANTHER" id="PTHR31778:SF2">
    <property type="entry name" value="BUD SITE SELECTION PROTEIN RAX2"/>
    <property type="match status" value="1"/>
</dbReference>
<evidence type="ECO:0000313" key="7">
    <source>
        <dbReference type="EMBL" id="PVU84800.1"/>
    </source>
</evidence>
<dbReference type="SMART" id="SM00326">
    <property type="entry name" value="SH3"/>
    <property type="match status" value="1"/>
</dbReference>
<dbReference type="InterPro" id="IPR011043">
    <property type="entry name" value="Gal_Oxase/kelch_b-propeller"/>
</dbReference>
<dbReference type="EMBL" id="MBFS01003824">
    <property type="protein sequence ID" value="PVU84800.1"/>
    <property type="molecule type" value="Genomic_DNA"/>
</dbReference>
<feature type="signal peptide" evidence="5">
    <location>
        <begin position="1"/>
        <end position="28"/>
    </location>
</feature>
<dbReference type="Pfam" id="PF20843">
    <property type="entry name" value="Rax2_3"/>
    <property type="match status" value="1"/>
</dbReference>
<dbReference type="Pfam" id="PF00018">
    <property type="entry name" value="SH3_1"/>
    <property type="match status" value="1"/>
</dbReference>
<keyword evidence="1 2" id="KW-0728">SH3 domain</keyword>
<dbReference type="STRING" id="133381.A0A2T9XXL3"/>
<dbReference type="Pfam" id="PF20842">
    <property type="entry name" value="Rax2_2"/>
    <property type="match status" value="1"/>
</dbReference>
<feature type="compositionally biased region" description="Basic and acidic residues" evidence="3">
    <location>
        <begin position="1197"/>
        <end position="1211"/>
    </location>
</feature>
<keyword evidence="5" id="KW-0732">Signal</keyword>
<evidence type="ECO:0000313" key="8">
    <source>
        <dbReference type="Proteomes" id="UP000245609"/>
    </source>
</evidence>
<evidence type="ECO:0000256" key="2">
    <source>
        <dbReference type="PROSITE-ProRule" id="PRU00192"/>
    </source>
</evidence>
<keyword evidence="4" id="KW-0472">Membrane</keyword>